<evidence type="ECO:0000256" key="5">
    <source>
        <dbReference type="ARBA" id="ARBA00022801"/>
    </source>
</evidence>
<protein>
    <recommendedName>
        <fullName evidence="3">glucan endo-1,3-beta-D-glucosidase</fullName>
        <ecNumber evidence="3">3.2.1.39</ecNumber>
    </recommendedName>
</protein>
<keyword evidence="5 12" id="KW-0378">Hydrolase</keyword>
<feature type="domain" description="Cell wall protein YJL171C/Tos1 N-terminal" evidence="11">
    <location>
        <begin position="95"/>
        <end position="138"/>
    </location>
</feature>
<keyword evidence="7" id="KW-0961">Cell wall biogenesis/degradation</keyword>
<name>A0AAE0J2G4_9PEZI</name>
<dbReference type="GO" id="GO:0042973">
    <property type="term" value="F:glucan endo-1,3-beta-D-glucosidase activity"/>
    <property type="evidence" value="ECO:0007669"/>
    <property type="project" value="UniProtKB-EC"/>
</dbReference>
<dbReference type="InterPro" id="IPR018805">
    <property type="entry name" value="YJL171C/Tos1_C"/>
</dbReference>
<evidence type="ECO:0000313" key="13">
    <source>
        <dbReference type="Proteomes" id="UP001278500"/>
    </source>
</evidence>
<dbReference type="GeneID" id="87862388"/>
<dbReference type="EMBL" id="JAUEPP010000009">
    <property type="protein sequence ID" value="KAK3334986.1"/>
    <property type="molecule type" value="Genomic_DNA"/>
</dbReference>
<dbReference type="PANTHER" id="PTHR31737:SF2">
    <property type="entry name" value="PROTEIN TOS1"/>
    <property type="match status" value="1"/>
</dbReference>
<keyword evidence="13" id="KW-1185">Reference proteome</keyword>
<dbReference type="Pfam" id="PF10290">
    <property type="entry name" value="YJL171C_Tos1_N"/>
    <property type="match status" value="1"/>
</dbReference>
<dbReference type="Pfam" id="PF10287">
    <property type="entry name" value="YJL171C_Tos1_C"/>
    <property type="match status" value="1"/>
</dbReference>
<reference evidence="12" key="2">
    <citation type="submission" date="2023-06" db="EMBL/GenBank/DDBJ databases">
        <authorList>
            <consortium name="Lawrence Berkeley National Laboratory"/>
            <person name="Haridas S."/>
            <person name="Hensen N."/>
            <person name="Bonometti L."/>
            <person name="Westerberg I."/>
            <person name="Brannstrom I.O."/>
            <person name="Guillou S."/>
            <person name="Cros-Aarteil S."/>
            <person name="Calhoun S."/>
            <person name="Kuo A."/>
            <person name="Mondo S."/>
            <person name="Pangilinan J."/>
            <person name="Riley R."/>
            <person name="Labutti K."/>
            <person name="Andreopoulos B."/>
            <person name="Lipzen A."/>
            <person name="Chen C."/>
            <person name="Yanf M."/>
            <person name="Daum C."/>
            <person name="Ng V."/>
            <person name="Clum A."/>
            <person name="Steindorff A."/>
            <person name="Ohm R."/>
            <person name="Martin F."/>
            <person name="Silar P."/>
            <person name="Natvig D."/>
            <person name="Lalanne C."/>
            <person name="Gautier V."/>
            <person name="Ament-Velasquez S.L."/>
            <person name="Kruys A."/>
            <person name="Hutchinson M.I."/>
            <person name="Powell A.J."/>
            <person name="Barry K."/>
            <person name="Miller A.N."/>
            <person name="Grigoriev I.V."/>
            <person name="Debuchy R."/>
            <person name="Gladieux P."/>
            <person name="Thoren M.H."/>
            <person name="Johannesson H."/>
        </authorList>
    </citation>
    <scope>NUCLEOTIDE SEQUENCE</scope>
    <source>
        <strain evidence="12">CBS 560.94</strain>
    </source>
</reference>
<keyword evidence="4 9" id="KW-0732">Signal</keyword>
<gene>
    <name evidence="12" type="ORF">B0H65DRAFT_436221</name>
</gene>
<feature type="signal peptide" evidence="9">
    <location>
        <begin position="1"/>
        <end position="19"/>
    </location>
</feature>
<comment type="similarity">
    <text evidence="2">Belongs to the PGA52 family.</text>
</comment>
<dbReference type="Proteomes" id="UP001278500">
    <property type="component" value="Unassembled WGS sequence"/>
</dbReference>
<evidence type="ECO:0000256" key="6">
    <source>
        <dbReference type="ARBA" id="ARBA00023295"/>
    </source>
</evidence>
<dbReference type="AlphaFoldDB" id="A0AAE0J2G4"/>
<proteinExistence type="inferred from homology"/>
<evidence type="ECO:0000313" key="12">
    <source>
        <dbReference type="EMBL" id="KAK3334986.1"/>
    </source>
</evidence>
<comment type="caution">
    <text evidence="12">The sequence shown here is derived from an EMBL/GenBank/DDBJ whole genome shotgun (WGS) entry which is preliminary data.</text>
</comment>
<feature type="domain" description="Cell wall protein YJL171C/Tos1 C-terminal" evidence="10">
    <location>
        <begin position="149"/>
        <end position="376"/>
    </location>
</feature>
<evidence type="ECO:0000259" key="11">
    <source>
        <dbReference type="Pfam" id="PF10290"/>
    </source>
</evidence>
<reference evidence="12" key="1">
    <citation type="journal article" date="2023" name="Mol. Phylogenet. Evol.">
        <title>Genome-scale phylogeny and comparative genomics of the fungal order Sordariales.</title>
        <authorList>
            <person name="Hensen N."/>
            <person name="Bonometti L."/>
            <person name="Westerberg I."/>
            <person name="Brannstrom I.O."/>
            <person name="Guillou S."/>
            <person name="Cros-Aarteil S."/>
            <person name="Calhoun S."/>
            <person name="Haridas S."/>
            <person name="Kuo A."/>
            <person name="Mondo S."/>
            <person name="Pangilinan J."/>
            <person name="Riley R."/>
            <person name="LaButti K."/>
            <person name="Andreopoulos B."/>
            <person name="Lipzen A."/>
            <person name="Chen C."/>
            <person name="Yan M."/>
            <person name="Daum C."/>
            <person name="Ng V."/>
            <person name="Clum A."/>
            <person name="Steindorff A."/>
            <person name="Ohm R.A."/>
            <person name="Martin F."/>
            <person name="Silar P."/>
            <person name="Natvig D.O."/>
            <person name="Lalanne C."/>
            <person name="Gautier V."/>
            <person name="Ament-Velasquez S.L."/>
            <person name="Kruys A."/>
            <person name="Hutchinson M.I."/>
            <person name="Powell A.J."/>
            <person name="Barry K."/>
            <person name="Miller A.N."/>
            <person name="Grigoriev I.V."/>
            <person name="Debuchy R."/>
            <person name="Gladieux P."/>
            <person name="Hiltunen Thoren M."/>
            <person name="Johannesson H."/>
        </authorList>
    </citation>
    <scope>NUCLEOTIDE SEQUENCE</scope>
    <source>
        <strain evidence="12">CBS 560.94</strain>
    </source>
</reference>
<keyword evidence="6" id="KW-0326">Glycosidase</keyword>
<evidence type="ECO:0000259" key="10">
    <source>
        <dbReference type="Pfam" id="PF10287"/>
    </source>
</evidence>
<dbReference type="PANTHER" id="PTHR31737">
    <property type="entry name" value="PROTEIN TOS1"/>
    <property type="match status" value="1"/>
</dbReference>
<dbReference type="GO" id="GO:0071555">
    <property type="term" value="P:cell wall organization"/>
    <property type="evidence" value="ECO:0007669"/>
    <property type="project" value="UniProtKB-KW"/>
</dbReference>
<evidence type="ECO:0000256" key="2">
    <source>
        <dbReference type="ARBA" id="ARBA00006055"/>
    </source>
</evidence>
<feature type="chain" id="PRO_5042044520" description="glucan endo-1,3-beta-D-glucosidase" evidence="9">
    <location>
        <begin position="20"/>
        <end position="409"/>
    </location>
</feature>
<comment type="catalytic activity">
    <reaction evidence="1">
        <text>Hydrolysis of (1-&gt;3)-beta-D-glucosidic linkages in (1-&gt;3)-beta-D-glucans.</text>
        <dbReference type="EC" id="3.2.1.39"/>
    </reaction>
</comment>
<sequence length="409" mass="43087">MFWPLVGLLTLGALNGVTSVAVSRSSSSLSGSGLVSSNGSSSIVARMMSPYDADPDFNPHLNVPDISSDELCARGKTLEDVDANSPGNWYCQKVDQILYTKVTKPGTYQEVTFMDNQSGECRFSPREFKGDLAPYNEPQFSVYTPGGGGSYNRIGEYHAASQTRNGIMFLGNRGGAGSGVAGGPFGASLSYVSADGLGGASGPQTLHDVPLVSHAEIVVTTDQPCDGSCGYRRPGAVTYKGFPGSARVFMFEFSMPDEPQHNGEPGGNEPAIWLLNSRIPNTAQYNTCNCWASGCGELDIFEIIYPGQTKAVSTFHLDGDGKSAGDANWLQRPTGGPIKLAVVMDATNGGTVSIKNMGASDGGRFGGSLSASQVEGLKAKSGLVSEYVRGTRNGHQETDRSKRNQGKEG</sequence>
<evidence type="ECO:0000256" key="8">
    <source>
        <dbReference type="SAM" id="MobiDB-lite"/>
    </source>
</evidence>
<feature type="region of interest" description="Disordered" evidence="8">
    <location>
        <begin position="385"/>
        <end position="409"/>
    </location>
</feature>
<evidence type="ECO:0000256" key="4">
    <source>
        <dbReference type="ARBA" id="ARBA00022729"/>
    </source>
</evidence>
<organism evidence="12 13">
    <name type="scientific">Neurospora tetraspora</name>
    <dbReference type="NCBI Taxonomy" id="94610"/>
    <lineage>
        <taxon>Eukaryota</taxon>
        <taxon>Fungi</taxon>
        <taxon>Dikarya</taxon>
        <taxon>Ascomycota</taxon>
        <taxon>Pezizomycotina</taxon>
        <taxon>Sordariomycetes</taxon>
        <taxon>Sordariomycetidae</taxon>
        <taxon>Sordariales</taxon>
        <taxon>Sordariaceae</taxon>
        <taxon>Neurospora</taxon>
    </lineage>
</organism>
<evidence type="ECO:0000256" key="1">
    <source>
        <dbReference type="ARBA" id="ARBA00000382"/>
    </source>
</evidence>
<feature type="compositionally biased region" description="Basic and acidic residues" evidence="8">
    <location>
        <begin position="394"/>
        <end position="409"/>
    </location>
</feature>
<dbReference type="GO" id="GO:0009277">
    <property type="term" value="C:fungal-type cell wall"/>
    <property type="evidence" value="ECO:0007669"/>
    <property type="project" value="TreeGrafter"/>
</dbReference>
<evidence type="ECO:0000256" key="3">
    <source>
        <dbReference type="ARBA" id="ARBA00012780"/>
    </source>
</evidence>
<evidence type="ECO:0000256" key="9">
    <source>
        <dbReference type="SAM" id="SignalP"/>
    </source>
</evidence>
<evidence type="ECO:0000256" key="7">
    <source>
        <dbReference type="ARBA" id="ARBA00023316"/>
    </source>
</evidence>
<dbReference type="EC" id="3.2.1.39" evidence="3"/>
<dbReference type="InterPro" id="IPR018807">
    <property type="entry name" value="YJL171C/Tos1_N"/>
</dbReference>
<accession>A0AAE0J2G4</accession>
<dbReference type="RefSeq" id="XP_062677152.1">
    <property type="nucleotide sequence ID" value="XM_062825234.1"/>
</dbReference>